<comment type="caution">
    <text evidence="2">The sequence shown here is derived from an EMBL/GenBank/DDBJ whole genome shotgun (WGS) entry which is preliminary data.</text>
</comment>
<feature type="transmembrane region" description="Helical" evidence="1">
    <location>
        <begin position="85"/>
        <end position="106"/>
    </location>
</feature>
<proteinExistence type="predicted"/>
<name>A0A2T7WCD0_MICTE</name>
<dbReference type="Proteomes" id="UP000244649">
    <property type="component" value="Unassembled WGS sequence"/>
</dbReference>
<evidence type="ECO:0000256" key="1">
    <source>
        <dbReference type="SAM" id="Phobius"/>
    </source>
</evidence>
<keyword evidence="1" id="KW-0812">Transmembrane</keyword>
<feature type="transmembrane region" description="Helical" evidence="1">
    <location>
        <begin position="47"/>
        <end position="65"/>
    </location>
</feature>
<dbReference type="InterPro" id="IPR049713">
    <property type="entry name" value="Pr6Pr-like"/>
</dbReference>
<feature type="transmembrane region" description="Helical" evidence="1">
    <location>
        <begin position="16"/>
        <end position="35"/>
    </location>
</feature>
<reference evidence="2 3" key="1">
    <citation type="submission" date="2018-04" db="EMBL/GenBank/DDBJ databases">
        <authorList>
            <person name="Go L.Y."/>
            <person name="Mitchell J.A."/>
        </authorList>
    </citation>
    <scope>NUCLEOTIDE SEQUENCE [LARGE SCALE GENOMIC DNA]</scope>
    <source>
        <strain evidence="2 3">TPD7010</strain>
    </source>
</reference>
<keyword evidence="1" id="KW-1133">Transmembrane helix</keyword>
<gene>
    <name evidence="2" type="ORF">DC432_11860</name>
</gene>
<evidence type="ECO:0000313" key="3">
    <source>
        <dbReference type="Proteomes" id="UP000244649"/>
    </source>
</evidence>
<organism evidence="2 3">
    <name type="scientific">Microbacterium testaceum</name>
    <name type="common">Aureobacterium testaceum</name>
    <name type="synonym">Brevibacterium testaceum</name>
    <dbReference type="NCBI Taxonomy" id="2033"/>
    <lineage>
        <taxon>Bacteria</taxon>
        <taxon>Bacillati</taxon>
        <taxon>Actinomycetota</taxon>
        <taxon>Actinomycetes</taxon>
        <taxon>Micrococcales</taxon>
        <taxon>Microbacteriaceae</taxon>
        <taxon>Microbacterium</taxon>
    </lineage>
</organism>
<sequence length="117" mass="12891">MVYNGLVPGTGSAPPWVSVVLHAIFPALVVVDFATAPDRPELPWTRLWWVLPYPLLWVAVVLLRGATDGWVPYGFLLPERGLTSLVLHVFGILVLLLAAATGVWSLSRARWAPRRPS</sequence>
<dbReference type="NCBIfam" id="NF038065">
    <property type="entry name" value="Pr6Pr"/>
    <property type="match status" value="1"/>
</dbReference>
<accession>A0A2T7WCD0</accession>
<protein>
    <recommendedName>
        <fullName evidence="4">Integral membrane protein</fullName>
    </recommendedName>
</protein>
<dbReference type="EMBL" id="QDFT01000030">
    <property type="protein sequence ID" value="PVE68172.1"/>
    <property type="molecule type" value="Genomic_DNA"/>
</dbReference>
<keyword evidence="1" id="KW-0472">Membrane</keyword>
<evidence type="ECO:0000313" key="2">
    <source>
        <dbReference type="EMBL" id="PVE68172.1"/>
    </source>
</evidence>
<evidence type="ECO:0008006" key="4">
    <source>
        <dbReference type="Google" id="ProtNLM"/>
    </source>
</evidence>
<dbReference type="AlphaFoldDB" id="A0A2T7WCD0"/>